<accession>A0A1N7Q4A8</accession>
<keyword evidence="1" id="KW-1133">Transmembrane helix</keyword>
<dbReference type="STRING" id="80876.SAMN05421779_11043"/>
<evidence type="ECO:0000313" key="2">
    <source>
        <dbReference type="EMBL" id="SIT17675.1"/>
    </source>
</evidence>
<proteinExistence type="predicted"/>
<name>A0A1N7Q4A8_9PROT</name>
<dbReference type="EMBL" id="FTOA01000010">
    <property type="protein sequence ID" value="SIT17675.1"/>
    <property type="molecule type" value="Genomic_DNA"/>
</dbReference>
<feature type="transmembrane region" description="Helical" evidence="1">
    <location>
        <begin position="102"/>
        <end position="135"/>
    </location>
</feature>
<evidence type="ECO:0008006" key="4">
    <source>
        <dbReference type="Google" id="ProtNLM"/>
    </source>
</evidence>
<evidence type="ECO:0000313" key="3">
    <source>
        <dbReference type="Proteomes" id="UP000185678"/>
    </source>
</evidence>
<sequence>MLNRVFLLPLLAHLAVGWWMIRYPVALPSEDALFFARGLTHFSVLEFSPHFPGYPGLMLLGRLVLLATADPVRALWLVTVSTALLLPVAMAWAVARLGGRPLLAYALGLTLPLLSCLGLSLLSDGLGVFFLVLFIGLCARPSVRAWGWGGAALGMALACRPSAGVFVVVALGLALWLAPQAGGVRWRPRVMILTGMMAVLLPLFGTVFLLEGWPYVAEGWRFLYGHLFLWGQTMVSETAVRPSWSQSLRSLPVGRLWALVMLGVAAALAVSLGKVFCRRGRLIPAGWLILAGAWGAATAWTLAFQNPANPRHLAPVLVLLALMLASLPRRWARGMGWSVVALQASMAWFTLDVRHSPAERFPPVHTAVQAIDALARPGQGETRSVTLFSNTALELFRHELPMVTVVDAYYRDDTESVMRTTSGCLLRISTQPWSGRFGDRLATFERTFAGRFWGEGALYLYGTRECVSR</sequence>
<feature type="transmembrane region" description="Helical" evidence="1">
    <location>
        <begin position="155"/>
        <end position="178"/>
    </location>
</feature>
<keyword evidence="3" id="KW-1185">Reference proteome</keyword>
<dbReference type="AlphaFoldDB" id="A0A1N7Q4A8"/>
<gene>
    <name evidence="2" type="ORF">SAMN05421779_11043</name>
</gene>
<protein>
    <recommendedName>
        <fullName evidence="4">Dolichyl-phosphate-mannose-protein mannosyltransferase</fullName>
    </recommendedName>
</protein>
<feature type="transmembrane region" description="Helical" evidence="1">
    <location>
        <begin position="285"/>
        <end position="304"/>
    </location>
</feature>
<feature type="transmembrane region" description="Helical" evidence="1">
    <location>
        <begin position="256"/>
        <end position="273"/>
    </location>
</feature>
<reference evidence="2 3" key="1">
    <citation type="submission" date="2017-01" db="EMBL/GenBank/DDBJ databases">
        <authorList>
            <person name="Mah S.A."/>
            <person name="Swanson W.J."/>
            <person name="Moy G.W."/>
            <person name="Vacquier V.D."/>
        </authorList>
    </citation>
    <scope>NUCLEOTIDE SEQUENCE [LARGE SCALE GENOMIC DNA]</scope>
    <source>
        <strain evidence="2 3">DSM 11589</strain>
    </source>
</reference>
<dbReference type="OrthoDB" id="244199at2"/>
<dbReference type="Proteomes" id="UP000185678">
    <property type="component" value="Unassembled WGS sequence"/>
</dbReference>
<keyword evidence="1" id="KW-0472">Membrane</keyword>
<feature type="transmembrane region" description="Helical" evidence="1">
    <location>
        <begin position="190"/>
        <end position="210"/>
    </location>
</feature>
<keyword evidence="1" id="KW-0812">Transmembrane</keyword>
<dbReference type="RefSeq" id="WP_076401995.1">
    <property type="nucleotide sequence ID" value="NZ_FTOA01000010.1"/>
</dbReference>
<feature type="transmembrane region" description="Helical" evidence="1">
    <location>
        <begin position="74"/>
        <end position="95"/>
    </location>
</feature>
<organism evidence="2 3">
    <name type="scientific">Insolitispirillum peregrinum</name>
    <dbReference type="NCBI Taxonomy" id="80876"/>
    <lineage>
        <taxon>Bacteria</taxon>
        <taxon>Pseudomonadati</taxon>
        <taxon>Pseudomonadota</taxon>
        <taxon>Alphaproteobacteria</taxon>
        <taxon>Rhodospirillales</taxon>
        <taxon>Novispirillaceae</taxon>
        <taxon>Insolitispirillum</taxon>
    </lineage>
</organism>
<evidence type="ECO:0000256" key="1">
    <source>
        <dbReference type="SAM" id="Phobius"/>
    </source>
</evidence>